<evidence type="ECO:0000313" key="2">
    <source>
        <dbReference type="Proteomes" id="UP001209553"/>
    </source>
</evidence>
<protein>
    <submittedName>
        <fullName evidence="1">Esterase family protein</fullName>
    </submittedName>
</protein>
<gene>
    <name evidence="1" type="ORF">N9R04_01045</name>
</gene>
<dbReference type="Gene3D" id="3.40.50.1820">
    <property type="entry name" value="alpha/beta hydrolase"/>
    <property type="match status" value="1"/>
</dbReference>
<dbReference type="InterPro" id="IPR000801">
    <property type="entry name" value="Esterase-like"/>
</dbReference>
<dbReference type="RefSeq" id="WP_262853727.1">
    <property type="nucleotide sequence ID" value="NZ_JAOPKZ010000002.1"/>
</dbReference>
<proteinExistence type="predicted"/>
<dbReference type="SUPFAM" id="SSF53474">
    <property type="entry name" value="alpha/beta-Hydrolases"/>
    <property type="match status" value="1"/>
</dbReference>
<dbReference type="InterPro" id="IPR050583">
    <property type="entry name" value="Mycobacterial_A85_antigen"/>
</dbReference>
<dbReference type="PANTHER" id="PTHR48098:SF1">
    <property type="entry name" value="DIACYLGLYCEROL ACYLTRANSFERASE_MYCOLYLTRANSFERASE AG85A"/>
    <property type="match status" value="1"/>
</dbReference>
<dbReference type="Proteomes" id="UP001209553">
    <property type="component" value="Unassembled WGS sequence"/>
</dbReference>
<name>A0ABT2QMT7_9STAP</name>
<keyword evidence="2" id="KW-1185">Reference proteome</keyword>
<comment type="caution">
    <text evidence="1">The sequence shown here is derived from an EMBL/GenBank/DDBJ whole genome shotgun (WGS) entry which is preliminary data.</text>
</comment>
<accession>A0ABT2QMT7</accession>
<organism evidence="1 2">
    <name type="scientific">Staphylococcus marylandisciuri</name>
    <dbReference type="NCBI Taxonomy" id="2981529"/>
    <lineage>
        <taxon>Bacteria</taxon>
        <taxon>Bacillati</taxon>
        <taxon>Bacillota</taxon>
        <taxon>Bacilli</taxon>
        <taxon>Bacillales</taxon>
        <taxon>Staphylococcaceae</taxon>
        <taxon>Staphylococcus</taxon>
    </lineage>
</organism>
<dbReference type="EMBL" id="JAOPKZ010000002">
    <property type="protein sequence ID" value="MCU5745306.1"/>
    <property type="molecule type" value="Genomic_DNA"/>
</dbReference>
<dbReference type="Pfam" id="PF00756">
    <property type="entry name" value="Esterase"/>
    <property type="match status" value="1"/>
</dbReference>
<dbReference type="InterPro" id="IPR029058">
    <property type="entry name" value="AB_hydrolase_fold"/>
</dbReference>
<dbReference type="PANTHER" id="PTHR48098">
    <property type="entry name" value="ENTEROCHELIN ESTERASE-RELATED"/>
    <property type="match status" value="1"/>
</dbReference>
<sequence length="256" mass="29557">MALIYLNYRTKVLGMHQNLTIILPDDASYFDPNQKARPLKTLMLLHGLSSDETTYLRYTSIERYANQYQLAIIMPRADHSGYANMVYGHSYFDYIIEVWNYAHQILPLSLKREDNFIAGHSMGGYGTLRFALKKGSLFGKACPMSAVFDAQQLINIDWHDFSGEAITGENTNITGTDLDLYHLLNEAKRLDKEIPELLIMCGEEDELYLDNQRMIRYLDQLGIKYQFESDTGSHDYAYWDKAIARVIEWCCTDKEA</sequence>
<reference evidence="1 2" key="1">
    <citation type="journal article" date="2023" name="Int. J. Syst. Evol. Microbiol.">
        <title>Streptococcus sciuri sp. nov., Staphylococcus marylandisciuri sp. nov. and Staphylococcus americanisciuri sp. nov., isolated from faeces of eastern grey squirrel (Sciurus carolinensis).</title>
        <authorList>
            <person name="Volokhov D.V."/>
            <person name="Zagorodnyaya T.A."/>
            <person name="Furtak V.A."/>
            <person name="Nattanmai G."/>
            <person name="Randall L."/>
            <person name="Jose S."/>
            <person name="Gao Y."/>
            <person name="Eisenberg T."/>
            <person name="Delmonte P."/>
            <person name="Blom J."/>
            <person name="Mitchell K.K."/>
        </authorList>
    </citation>
    <scope>NUCLEOTIDE SEQUENCE [LARGE SCALE GENOMIC DNA]</scope>
    <source>
        <strain evidence="1 2">SQ8-PEA</strain>
    </source>
</reference>
<evidence type="ECO:0000313" key="1">
    <source>
        <dbReference type="EMBL" id="MCU5745306.1"/>
    </source>
</evidence>